<organism evidence="2 3">
    <name type="scientific">Tritrichomonas foetus</name>
    <dbReference type="NCBI Taxonomy" id="1144522"/>
    <lineage>
        <taxon>Eukaryota</taxon>
        <taxon>Metamonada</taxon>
        <taxon>Parabasalia</taxon>
        <taxon>Tritrichomonadida</taxon>
        <taxon>Tritrichomonadidae</taxon>
        <taxon>Tritrichomonas</taxon>
    </lineage>
</organism>
<gene>
    <name evidence="2" type="ORF">TRFO_17904</name>
</gene>
<evidence type="ECO:0000313" key="3">
    <source>
        <dbReference type="Proteomes" id="UP000179807"/>
    </source>
</evidence>
<keyword evidence="3" id="KW-1185">Reference proteome</keyword>
<proteinExistence type="predicted"/>
<evidence type="ECO:0000256" key="1">
    <source>
        <dbReference type="SAM" id="Coils"/>
    </source>
</evidence>
<comment type="caution">
    <text evidence="2">The sequence shown here is derived from an EMBL/GenBank/DDBJ whole genome shotgun (WGS) entry which is preliminary data.</text>
</comment>
<keyword evidence="1" id="KW-0175">Coiled coil</keyword>
<dbReference type="EMBL" id="MLAK01000566">
    <property type="protein sequence ID" value="OHT12320.1"/>
    <property type="molecule type" value="Genomic_DNA"/>
</dbReference>
<feature type="coiled-coil region" evidence="1">
    <location>
        <begin position="263"/>
        <end position="290"/>
    </location>
</feature>
<sequence length="352" mass="41036">MIIAARNFAKNYAFIKPKNDYTIQCYLKLKIACIVRNQSSELINQIKAQKVNSITNQKRQKYKRSNFEAKSKKKQMTQANIVTESAALLAKVKNLGNQRNELKEQIEEAKQVIEKQKHEAELISALMKRGELPALTDTRTQLADLTAQIEEARQQQAELQQQSRDLQAKIDLSIAIREKRAKKEKLYSEMKILMNSYEAEKSREKDLKLRHSQLSSELLKNQFTKRQIEQRLAVDVPPPPDIEPLQRKKQSLIDQTRLVQNKREIFAQELEDALQKHEEMVKEQEKYNQMTEKIESIDPLELQRQILEMAALNLDLRQYRPLDDEIGKKLAEMQQLTEQCGALIIKTNEVIQ</sequence>
<dbReference type="AlphaFoldDB" id="A0A1J4KN44"/>
<dbReference type="GeneID" id="94834564"/>
<dbReference type="RefSeq" id="XP_068365456.1">
    <property type="nucleotide sequence ID" value="XM_068499860.1"/>
</dbReference>
<evidence type="ECO:0000313" key="2">
    <source>
        <dbReference type="EMBL" id="OHT12320.1"/>
    </source>
</evidence>
<name>A0A1J4KN44_9EUKA</name>
<accession>A0A1J4KN44</accession>
<reference evidence="2" key="1">
    <citation type="submission" date="2016-10" db="EMBL/GenBank/DDBJ databases">
        <authorList>
            <person name="Benchimol M."/>
            <person name="Almeida L.G."/>
            <person name="Vasconcelos A.T."/>
            <person name="Perreira-Neves A."/>
            <person name="Rosa I.A."/>
            <person name="Tasca T."/>
            <person name="Bogo M.R."/>
            <person name="de Souza W."/>
        </authorList>
    </citation>
    <scope>NUCLEOTIDE SEQUENCE [LARGE SCALE GENOMIC DNA]</scope>
    <source>
        <strain evidence="2">K</strain>
    </source>
</reference>
<feature type="coiled-coil region" evidence="1">
    <location>
        <begin position="85"/>
        <end position="169"/>
    </location>
</feature>
<protein>
    <submittedName>
        <fullName evidence="2">Uncharacterized protein</fullName>
    </submittedName>
</protein>
<dbReference type="Proteomes" id="UP000179807">
    <property type="component" value="Unassembled WGS sequence"/>
</dbReference>
<dbReference type="VEuPathDB" id="TrichDB:TRFO_17904"/>